<evidence type="ECO:0000313" key="3">
    <source>
        <dbReference type="Proteomes" id="UP000249363"/>
    </source>
</evidence>
<protein>
    <submittedName>
        <fullName evidence="2">Uncharacterized protein</fullName>
    </submittedName>
</protein>
<dbReference type="AlphaFoldDB" id="A0A364KP98"/>
<feature type="region of interest" description="Disordered" evidence="1">
    <location>
        <begin position="333"/>
        <end position="427"/>
    </location>
</feature>
<proteinExistence type="predicted"/>
<comment type="caution">
    <text evidence="2">The sequence shown here is derived from an EMBL/GenBank/DDBJ whole genome shotgun (WGS) entry which is preliminary data.</text>
</comment>
<dbReference type="Proteomes" id="UP000249363">
    <property type="component" value="Unassembled WGS sequence"/>
</dbReference>
<evidence type="ECO:0000256" key="1">
    <source>
        <dbReference type="SAM" id="MobiDB-lite"/>
    </source>
</evidence>
<dbReference type="GeneID" id="63790611"/>
<feature type="compositionally biased region" description="Low complexity" evidence="1">
    <location>
        <begin position="364"/>
        <end position="374"/>
    </location>
</feature>
<feature type="compositionally biased region" description="Polar residues" evidence="1">
    <location>
        <begin position="337"/>
        <end position="356"/>
    </location>
</feature>
<feature type="compositionally biased region" description="Low complexity" evidence="1">
    <location>
        <begin position="413"/>
        <end position="422"/>
    </location>
</feature>
<feature type="compositionally biased region" description="Basic and acidic residues" evidence="1">
    <location>
        <begin position="388"/>
        <end position="397"/>
    </location>
</feature>
<organism evidence="2 3">
    <name type="scientific">Talaromyces amestolkiae</name>
    <dbReference type="NCBI Taxonomy" id="1196081"/>
    <lineage>
        <taxon>Eukaryota</taxon>
        <taxon>Fungi</taxon>
        <taxon>Dikarya</taxon>
        <taxon>Ascomycota</taxon>
        <taxon>Pezizomycotina</taxon>
        <taxon>Eurotiomycetes</taxon>
        <taxon>Eurotiomycetidae</taxon>
        <taxon>Eurotiales</taxon>
        <taxon>Trichocomaceae</taxon>
        <taxon>Talaromyces</taxon>
        <taxon>Talaromyces sect. Talaromyces</taxon>
    </lineage>
</organism>
<dbReference type="EMBL" id="MIKG01000002">
    <property type="protein sequence ID" value="RAO65382.1"/>
    <property type="molecule type" value="Genomic_DNA"/>
</dbReference>
<keyword evidence="3" id="KW-1185">Reference proteome</keyword>
<dbReference type="STRING" id="1196081.A0A364KP98"/>
<reference evidence="2 3" key="1">
    <citation type="journal article" date="2017" name="Biotechnol. Biofuels">
        <title>Differential beta-glucosidase expression as a function of carbon source availability in Talaromyces amestolkiae: a genomic and proteomic approach.</title>
        <authorList>
            <person name="de Eugenio L.I."/>
            <person name="Mendez-Liter J.A."/>
            <person name="Nieto-Dominguez M."/>
            <person name="Alonso L."/>
            <person name="Gil-Munoz J."/>
            <person name="Barriuso J."/>
            <person name="Prieto A."/>
            <person name="Martinez M.J."/>
        </authorList>
    </citation>
    <scope>NUCLEOTIDE SEQUENCE [LARGE SCALE GENOMIC DNA]</scope>
    <source>
        <strain evidence="2 3">CIB</strain>
    </source>
</reference>
<dbReference type="RefSeq" id="XP_040729899.1">
    <property type="nucleotide sequence ID" value="XM_040873425.1"/>
</dbReference>
<gene>
    <name evidence="2" type="ORF">BHQ10_001394</name>
</gene>
<dbReference type="OrthoDB" id="3533623at2759"/>
<name>A0A364KP98_TALAM</name>
<accession>A0A364KP98</accession>
<evidence type="ECO:0000313" key="2">
    <source>
        <dbReference type="EMBL" id="RAO65382.1"/>
    </source>
</evidence>
<sequence length="470" mass="53337">MDEQSPSPQARPKGIAGSDGSAMPFILEHYMMNPTSYEIPLRSLYALNCQTLPLTAGPKKFKESNFANPPMQNSTLPLADAASQFKAQLISHISKGPHQYSLPVGFTMSFVRRVFADNLEYVDFPQALTALDYLKNLESRRKKEIIAAFESLRVEWSISPSQTIRVSEVHKQDLREKYPGVVRWIEMIESKEREAVSIYIKMCLSLRRWTLINELWLEPFNKVACMSMLNTLFAFQVDDSKVPKPEWDYEDKVETARQRQYFFEYIRNLERNGKVALESLLKSGARPGDETAWPMVRGFLDKYLNLANDTIHECSRVDRDYIEAEFRSKTHKRSADSGVSFTSANESFSSANTRAATPSEKSRSPTPDSKPSKSTLERISHQLRKIRSRPDIKDTAKTKPALSKKKSLTALVSGRSASSSSSETNFDVDEMKRQKMIWEAKERKKALQAQAEAARATEDGKQTAQVGYAV</sequence>